<gene>
    <name evidence="2" type="ORF">HP467_09385</name>
</gene>
<feature type="transmembrane region" description="Helical" evidence="1">
    <location>
        <begin position="207"/>
        <end position="229"/>
    </location>
</feature>
<dbReference type="RefSeq" id="WP_175326003.1">
    <property type="nucleotide sequence ID" value="NZ_BAAAWP010000001.1"/>
</dbReference>
<keyword evidence="1" id="KW-1133">Transmembrane helix</keyword>
<evidence type="ECO:0000313" key="2">
    <source>
        <dbReference type="EMBL" id="NUU28319.1"/>
    </source>
</evidence>
<keyword evidence="1" id="KW-0812">Transmembrane</keyword>
<sequence>MGALHAATFWCAALIFAARTPSVRRNPRGRAAWAATGVGALGLLTLGSVVPQPVLDGWLGGTNLVNLVQNVCATTAFWLMLRASTGDLPRRPVLAHPLALLAMVTAFTIPFTCITDRGTTAFQFIVLGIDQTAMWLYASVYMACVAAITVTTLVRGMPTGRGALGVFRVGLVLVTLASVEEIVSLTADHLGLATAGVRDALRFAFDPPFYLGIVLVVVGMASFTVRRWVRDLRLGRHHRRLARVVRHHGLRPVERRADLRVRTYDLVIAIRDAEVQGRTIDPGELAHVRSAERLLARNLGG</sequence>
<keyword evidence="1" id="KW-0472">Membrane</keyword>
<accession>A0A850DUD2</accession>
<evidence type="ECO:0000256" key="1">
    <source>
        <dbReference type="SAM" id="Phobius"/>
    </source>
</evidence>
<dbReference type="EMBL" id="JABMCG010000104">
    <property type="protein sequence ID" value="NUU28319.1"/>
    <property type="molecule type" value="Genomic_DNA"/>
</dbReference>
<feature type="transmembrane region" description="Helical" evidence="1">
    <location>
        <begin position="58"/>
        <end position="81"/>
    </location>
</feature>
<evidence type="ECO:0000313" key="3">
    <source>
        <dbReference type="Proteomes" id="UP000539146"/>
    </source>
</evidence>
<organism evidence="2 3">
    <name type="scientific">Curtobacterium citreum</name>
    <dbReference type="NCBI Taxonomy" id="2036"/>
    <lineage>
        <taxon>Bacteria</taxon>
        <taxon>Bacillati</taxon>
        <taxon>Actinomycetota</taxon>
        <taxon>Actinomycetes</taxon>
        <taxon>Micrococcales</taxon>
        <taxon>Microbacteriaceae</taxon>
        <taxon>Curtobacterium</taxon>
    </lineage>
</organism>
<feature type="transmembrane region" description="Helical" evidence="1">
    <location>
        <begin position="166"/>
        <end position="187"/>
    </location>
</feature>
<dbReference type="Proteomes" id="UP000539146">
    <property type="component" value="Unassembled WGS sequence"/>
</dbReference>
<name>A0A850DUD2_9MICO</name>
<protein>
    <submittedName>
        <fullName evidence="2">Uncharacterized protein</fullName>
    </submittedName>
</protein>
<dbReference type="AlphaFoldDB" id="A0A850DUD2"/>
<feature type="transmembrane region" description="Helical" evidence="1">
    <location>
        <begin position="93"/>
        <end position="114"/>
    </location>
</feature>
<reference evidence="2 3" key="1">
    <citation type="submission" date="2020-05" db="EMBL/GenBank/DDBJ databases">
        <title>Genome Sequencing of Type Strains.</title>
        <authorList>
            <person name="Lemaire J.F."/>
            <person name="Inderbitzin P."/>
            <person name="Gregorio O.A."/>
            <person name="Collins S.B."/>
            <person name="Wespe N."/>
            <person name="Knight-Connoni V."/>
        </authorList>
    </citation>
    <scope>NUCLEOTIDE SEQUENCE [LARGE SCALE GENOMIC DNA]</scope>
    <source>
        <strain evidence="2 3">DSM 20512</strain>
    </source>
</reference>
<proteinExistence type="predicted"/>
<feature type="transmembrane region" description="Helical" evidence="1">
    <location>
        <begin position="134"/>
        <end position="154"/>
    </location>
</feature>
<comment type="caution">
    <text evidence="2">The sequence shown here is derived from an EMBL/GenBank/DDBJ whole genome shotgun (WGS) entry which is preliminary data.</text>
</comment>